<organism evidence="2 3">
    <name type="scientific">Dillenia turbinata</name>
    <dbReference type="NCBI Taxonomy" id="194707"/>
    <lineage>
        <taxon>Eukaryota</taxon>
        <taxon>Viridiplantae</taxon>
        <taxon>Streptophyta</taxon>
        <taxon>Embryophyta</taxon>
        <taxon>Tracheophyta</taxon>
        <taxon>Spermatophyta</taxon>
        <taxon>Magnoliopsida</taxon>
        <taxon>eudicotyledons</taxon>
        <taxon>Gunneridae</taxon>
        <taxon>Pentapetalae</taxon>
        <taxon>Dilleniales</taxon>
        <taxon>Dilleniaceae</taxon>
        <taxon>Dillenia</taxon>
    </lineage>
</organism>
<dbReference type="EMBL" id="JBAMMX010000023">
    <property type="protein sequence ID" value="KAK6917716.1"/>
    <property type="molecule type" value="Genomic_DNA"/>
</dbReference>
<evidence type="ECO:0000313" key="3">
    <source>
        <dbReference type="Proteomes" id="UP001370490"/>
    </source>
</evidence>
<dbReference type="PANTHER" id="PTHR33785">
    <property type="entry name" value="OS06G0550800 PROTEIN"/>
    <property type="match status" value="1"/>
</dbReference>
<gene>
    <name evidence="2" type="ORF">RJ641_018467</name>
</gene>
<comment type="caution">
    <text evidence="2">The sequence shown here is derived from an EMBL/GenBank/DDBJ whole genome shotgun (WGS) entry which is preliminary data.</text>
</comment>
<dbReference type="PANTHER" id="PTHR33785:SF12">
    <property type="entry name" value="DUF1685 FAMILY PROTEIN"/>
    <property type="match status" value="1"/>
</dbReference>
<evidence type="ECO:0000256" key="1">
    <source>
        <dbReference type="SAM" id="MobiDB-lite"/>
    </source>
</evidence>
<evidence type="ECO:0000313" key="2">
    <source>
        <dbReference type="EMBL" id="KAK6917716.1"/>
    </source>
</evidence>
<proteinExistence type="predicted"/>
<dbReference type="Proteomes" id="UP001370490">
    <property type="component" value="Unassembled WGS sequence"/>
</dbReference>
<keyword evidence="3" id="KW-1185">Reference proteome</keyword>
<feature type="compositionally biased region" description="Basic and acidic residues" evidence="1">
    <location>
        <begin position="112"/>
        <end position="125"/>
    </location>
</feature>
<accession>A0AAN8YYF6</accession>
<dbReference type="AlphaFoldDB" id="A0AAN8YYF6"/>
<feature type="region of interest" description="Disordered" evidence="1">
    <location>
        <begin position="112"/>
        <end position="140"/>
    </location>
</feature>
<protein>
    <submittedName>
        <fullName evidence="2">Uncharacterized protein</fullName>
    </submittedName>
</protein>
<sequence>MWVLIYTPQGSSGNRISLKPPSMDAEEILNLFDTFWFNHEILKSQSKSTNSMTNPDREIRDKLPETQNLRIPKPFIRSMSEQLDLKSVSLSPNSVLETPKLEKILSGKELGDEDEVKSKKLENRGSKRRTRMERRDLSSKSLTELENDELKGFMDLGFVFLDEDKDSTLVSIIPGLKTEKEKKEGVYEISRPYLSEAWDVRERIEREKPLMNWRVPAFSNEIDMKVHLRDWAHTVASTVR</sequence>
<name>A0AAN8YYF6_9MAGN</name>
<reference evidence="2 3" key="1">
    <citation type="submission" date="2023-12" db="EMBL/GenBank/DDBJ databases">
        <title>A high-quality genome assembly for Dillenia turbinata (Dilleniales).</title>
        <authorList>
            <person name="Chanderbali A."/>
        </authorList>
    </citation>
    <scope>NUCLEOTIDE SEQUENCE [LARGE SCALE GENOMIC DNA]</scope>
    <source>
        <strain evidence="2">LSX21</strain>
        <tissue evidence="2">Leaf</tissue>
    </source>
</reference>